<protein>
    <submittedName>
        <fullName evidence="1">Uncharacterized protein</fullName>
    </submittedName>
</protein>
<evidence type="ECO:0000313" key="2">
    <source>
        <dbReference type="Proteomes" id="UP001237642"/>
    </source>
</evidence>
<gene>
    <name evidence="1" type="ORF">POM88_036433</name>
</gene>
<accession>A0AAD8HND8</accession>
<dbReference type="Proteomes" id="UP001237642">
    <property type="component" value="Unassembled WGS sequence"/>
</dbReference>
<organism evidence="1 2">
    <name type="scientific">Heracleum sosnowskyi</name>
    <dbReference type="NCBI Taxonomy" id="360622"/>
    <lineage>
        <taxon>Eukaryota</taxon>
        <taxon>Viridiplantae</taxon>
        <taxon>Streptophyta</taxon>
        <taxon>Embryophyta</taxon>
        <taxon>Tracheophyta</taxon>
        <taxon>Spermatophyta</taxon>
        <taxon>Magnoliopsida</taxon>
        <taxon>eudicotyledons</taxon>
        <taxon>Gunneridae</taxon>
        <taxon>Pentapetalae</taxon>
        <taxon>asterids</taxon>
        <taxon>campanulids</taxon>
        <taxon>Apiales</taxon>
        <taxon>Apiaceae</taxon>
        <taxon>Apioideae</taxon>
        <taxon>apioid superclade</taxon>
        <taxon>Tordylieae</taxon>
        <taxon>Tordyliinae</taxon>
        <taxon>Heracleum</taxon>
    </lineage>
</organism>
<name>A0AAD8HND8_9APIA</name>
<evidence type="ECO:0000313" key="1">
    <source>
        <dbReference type="EMBL" id="KAK1370341.1"/>
    </source>
</evidence>
<reference evidence="1" key="2">
    <citation type="submission" date="2023-05" db="EMBL/GenBank/DDBJ databases">
        <authorList>
            <person name="Schelkunov M.I."/>
        </authorList>
    </citation>
    <scope>NUCLEOTIDE SEQUENCE</scope>
    <source>
        <strain evidence="1">Hsosn_3</strain>
        <tissue evidence="1">Leaf</tissue>
    </source>
</reference>
<dbReference type="PANTHER" id="PTHR48040">
    <property type="entry name" value="PLEIOTROPIC DRUG RESISTANCE PROTEIN 1-LIKE ISOFORM X1"/>
    <property type="match status" value="1"/>
</dbReference>
<comment type="caution">
    <text evidence="1">The sequence shown here is derived from an EMBL/GenBank/DDBJ whole genome shotgun (WGS) entry which is preliminary data.</text>
</comment>
<dbReference type="PANTHER" id="PTHR48040:SF28">
    <property type="entry name" value="ABC TRANSPORTER G FAMILY MEMBER 39-LIKE"/>
    <property type="match status" value="1"/>
</dbReference>
<keyword evidence="2" id="KW-1185">Reference proteome</keyword>
<reference evidence="1" key="1">
    <citation type="submission" date="2023-02" db="EMBL/GenBank/DDBJ databases">
        <title>Genome of toxic invasive species Heracleum sosnowskyi carries increased number of genes despite the absence of recent whole-genome duplications.</title>
        <authorList>
            <person name="Schelkunov M."/>
            <person name="Shtratnikova V."/>
            <person name="Makarenko M."/>
            <person name="Klepikova A."/>
            <person name="Omelchenko D."/>
            <person name="Novikova G."/>
            <person name="Obukhova E."/>
            <person name="Bogdanov V."/>
            <person name="Penin A."/>
            <person name="Logacheva M."/>
        </authorList>
    </citation>
    <scope>NUCLEOTIDE SEQUENCE</scope>
    <source>
        <strain evidence="1">Hsosn_3</strain>
        <tissue evidence="1">Leaf</tissue>
    </source>
</reference>
<dbReference type="EMBL" id="JAUIZM010000008">
    <property type="protein sequence ID" value="KAK1370341.1"/>
    <property type="molecule type" value="Genomic_DNA"/>
</dbReference>
<proteinExistence type="predicted"/>
<sequence length="182" mass="20346">MLRLIGNVAEIYLSRLIVVTDLAVFEQFMLAKQMMHVQEVIPGALRIRDTFNLATWMVEVSSIAAERQLGIDFAEHNKSVALHQDSSTCLSVITGAMFAGVVFAGINNRLTVQPGGVVAKRTVHYEERTAGMYTPQYFKPHHIISHQTSKYNNIGKMPSFRSSTFFTGLFVPKLKTPKCPVE</sequence>
<dbReference type="AlphaFoldDB" id="A0AAD8HND8"/>